<dbReference type="AlphaFoldDB" id="A0A150MYP9"/>
<dbReference type="EMBL" id="LQYW01000062">
    <property type="protein sequence ID" value="KYD29545.1"/>
    <property type="molecule type" value="Genomic_DNA"/>
</dbReference>
<protein>
    <recommendedName>
        <fullName evidence="3">YlxP-like protein</fullName>
    </recommendedName>
</protein>
<evidence type="ECO:0008006" key="3">
    <source>
        <dbReference type="Google" id="ProtNLM"/>
    </source>
</evidence>
<sequence>MIGFVACECVIYDAQSLKEKRAVLQRIMTRLKQKYNISIAEIDHQNVWQRTTLGIVAITSNRVTTERELQRALALIDSFPELERTVTTFEWF</sequence>
<dbReference type="GeneID" id="94900636"/>
<comment type="caution">
    <text evidence="1">The sequence shown here is derived from an EMBL/GenBank/DDBJ whole genome shotgun (WGS) entry which is preliminary data.</text>
</comment>
<dbReference type="InterPro" id="IPR007546">
    <property type="entry name" value="DUF503"/>
</dbReference>
<dbReference type="Proteomes" id="UP000075324">
    <property type="component" value="Unassembled WGS sequence"/>
</dbReference>
<dbReference type="PATRIC" id="fig|153151.4.peg.3502"/>
<proteinExistence type="predicted"/>
<dbReference type="SUPFAM" id="SSF103007">
    <property type="entry name" value="Hypothetical protein TT1725"/>
    <property type="match status" value="1"/>
</dbReference>
<reference evidence="1 2" key="1">
    <citation type="submission" date="2016-01" db="EMBL/GenBank/DDBJ databases">
        <title>Draft Genome Sequences of Seven Thermophilic Sporeformers Isolated from Foods.</title>
        <authorList>
            <person name="Berendsen E.M."/>
            <person name="Wells-Bennik M.H."/>
            <person name="Krawcyk A.O."/>
            <person name="De Jong A."/>
            <person name="Holsappel S."/>
            <person name="Eijlander R.T."/>
            <person name="Kuipers O.P."/>
        </authorList>
    </citation>
    <scope>NUCLEOTIDE SEQUENCE [LARGE SCALE GENOMIC DNA]</scope>
    <source>
        <strain evidence="1 2">B4110</strain>
    </source>
</reference>
<name>A0A150MYP9_9BACL</name>
<gene>
    <name evidence="1" type="ORF">B4110_1115</name>
</gene>
<organism evidence="1 2">
    <name type="scientific">Parageobacillus toebii</name>
    <dbReference type="NCBI Taxonomy" id="153151"/>
    <lineage>
        <taxon>Bacteria</taxon>
        <taxon>Bacillati</taxon>
        <taxon>Bacillota</taxon>
        <taxon>Bacilli</taxon>
        <taxon>Bacillales</taxon>
        <taxon>Anoxybacillaceae</taxon>
        <taxon>Parageobacillus</taxon>
    </lineage>
</organism>
<evidence type="ECO:0000313" key="2">
    <source>
        <dbReference type="Proteomes" id="UP000075324"/>
    </source>
</evidence>
<evidence type="ECO:0000313" key="1">
    <source>
        <dbReference type="EMBL" id="KYD29545.1"/>
    </source>
</evidence>
<dbReference type="RefSeq" id="WP_015863488.1">
    <property type="nucleotide sequence ID" value="NZ_CP070511.1"/>
</dbReference>
<dbReference type="Gene3D" id="3.30.70.1120">
    <property type="entry name" value="TT1725-like"/>
    <property type="match status" value="1"/>
</dbReference>
<dbReference type="Pfam" id="PF04456">
    <property type="entry name" value="DUF503"/>
    <property type="match status" value="1"/>
</dbReference>
<accession>A0A150MYP9</accession>
<dbReference type="InterPro" id="IPR036746">
    <property type="entry name" value="TT1725-like_sf"/>
</dbReference>
<dbReference type="PANTHER" id="PTHR36441">
    <property type="entry name" value="HYPOTHETICAL CYTOSOLIC PROTEIN"/>
    <property type="match status" value="1"/>
</dbReference>
<dbReference type="PANTHER" id="PTHR36441:SF1">
    <property type="entry name" value="DUF503 DOMAIN-CONTAINING PROTEIN"/>
    <property type="match status" value="1"/>
</dbReference>